<dbReference type="GO" id="GO:0016301">
    <property type="term" value="F:kinase activity"/>
    <property type="evidence" value="ECO:0007669"/>
    <property type="project" value="UniProtKB-KW"/>
</dbReference>
<name>A0A7T7BHG6_PENDI</name>
<dbReference type="SUPFAM" id="SSF50044">
    <property type="entry name" value="SH3-domain"/>
    <property type="match status" value="2"/>
</dbReference>
<evidence type="ECO:0000313" key="8">
    <source>
        <dbReference type="EMBL" id="QQK39946.1"/>
    </source>
</evidence>
<dbReference type="PROSITE" id="PS50002">
    <property type="entry name" value="SH3"/>
    <property type="match status" value="2"/>
</dbReference>
<keyword evidence="2" id="KW-0677">Repeat</keyword>
<dbReference type="GO" id="GO:1902494">
    <property type="term" value="C:catalytic complex"/>
    <property type="evidence" value="ECO:0007669"/>
    <property type="project" value="UniProtKB-ARBA"/>
</dbReference>
<dbReference type="GeneID" id="26229862"/>
<dbReference type="SUPFAM" id="SSF54277">
    <property type="entry name" value="CAD &amp; PB1 domains"/>
    <property type="match status" value="1"/>
</dbReference>
<evidence type="ECO:0000259" key="5">
    <source>
        <dbReference type="PROSITE" id="PS50002"/>
    </source>
</evidence>
<dbReference type="PANTHER" id="PTHR15706">
    <property type="entry name" value="SH3 MULTIPLE DOMAIN"/>
    <property type="match status" value="1"/>
</dbReference>
<dbReference type="EMBL" id="CP060774">
    <property type="protein sequence ID" value="QQK39946.1"/>
    <property type="molecule type" value="Genomic_DNA"/>
</dbReference>
<dbReference type="Pfam" id="PF00564">
    <property type="entry name" value="PB1"/>
    <property type="match status" value="1"/>
</dbReference>
<dbReference type="InterPro" id="IPR001683">
    <property type="entry name" value="PX_dom"/>
</dbReference>
<dbReference type="VEuPathDB" id="FungiDB:PDIP_15390"/>
<dbReference type="InterPro" id="IPR051228">
    <property type="entry name" value="NADPH_Oxidase/PX-Domain"/>
</dbReference>
<dbReference type="InterPro" id="IPR036871">
    <property type="entry name" value="PX_dom_sf"/>
</dbReference>
<gene>
    <name evidence="8" type="ORF">Pdw03_2800</name>
</gene>
<sequence>MKAFRRSLKGEKEPKHHHISITPKSAIAILPPKKVIKALYDYQPELGTSQELAFSKGDFFHVISREDDSDWYEACNPLIPSARGLVPVSFFEVIGKNERDSGGSGDLAKDHYDSGFSDRGFSQDSPITNNGAFRMSALKGQGAMVYGIVQYDFQAERPDELDAKAGEAIIVIAQSNPEWFVAKPIGRLGGPGLIPVSFIELRDMQSGQAVADPLDAVRRAGVPKVEEWKKMTAEYKNSSITLGKIDPGHGGSTSGMENMSMSRQSQMSQNGNVYEHQRNASKGTLSQVPMSQQGSQLLIPVSAYIPRYCFDNDKYWYIIEAKMEDGRCWELSRYYHDFYDFQIALLTQFEDEAGNRGRGRTLPFMPGPVTHVTDAISNGRRQNLDEYIKKLLSMPPHISRCQLVCELFSPREGDFEIDPEAFGEDARFSDGSQHSVGVDPQQTVSRQSSQQQINASVEQVSQQRASAPPPHANGGPPPVNRQTSSIAQAPGTSANSAMKVKVFFQDDLIAIRIPSGVSMQHLKDKLCDRLKIQDDIIVQYRDESSGSYVDLFTDQDLDNAMQRNTKLTLFVSVA</sequence>
<dbReference type="InterPro" id="IPR001452">
    <property type="entry name" value="SH3_domain"/>
</dbReference>
<feature type="domain" description="PX" evidence="6">
    <location>
        <begin position="295"/>
        <end position="415"/>
    </location>
</feature>
<dbReference type="InterPro" id="IPR035550">
    <property type="entry name" value="Bem1/Scd2_PX"/>
</dbReference>
<dbReference type="Gene3D" id="2.30.30.40">
    <property type="entry name" value="SH3 Domains"/>
    <property type="match status" value="2"/>
</dbReference>
<keyword evidence="8" id="KW-0808">Transferase</keyword>
<dbReference type="InterPro" id="IPR035548">
    <property type="entry name" value="Bem1/Scd2_SH3_1"/>
</dbReference>
<dbReference type="SMART" id="SM00666">
    <property type="entry name" value="PB1"/>
    <property type="match status" value="1"/>
</dbReference>
<evidence type="ECO:0000259" key="7">
    <source>
        <dbReference type="PROSITE" id="PS51745"/>
    </source>
</evidence>
<dbReference type="SUPFAM" id="SSF64268">
    <property type="entry name" value="PX domain"/>
    <property type="match status" value="1"/>
</dbReference>
<dbReference type="SMART" id="SM00312">
    <property type="entry name" value="PX"/>
    <property type="match status" value="1"/>
</dbReference>
<evidence type="ECO:0000259" key="6">
    <source>
        <dbReference type="PROSITE" id="PS50195"/>
    </source>
</evidence>
<feature type="compositionally biased region" description="Low complexity" evidence="4">
    <location>
        <begin position="441"/>
        <end position="452"/>
    </location>
</feature>
<keyword evidence="8" id="KW-0418">Kinase</keyword>
<evidence type="ECO:0000313" key="9">
    <source>
        <dbReference type="Proteomes" id="UP000595662"/>
    </source>
</evidence>
<dbReference type="PROSITE" id="PS51745">
    <property type="entry name" value="PB1"/>
    <property type="match status" value="1"/>
</dbReference>
<dbReference type="AlphaFoldDB" id="A0A7T7BHG6"/>
<dbReference type="InterPro" id="IPR053793">
    <property type="entry name" value="PB1-like"/>
</dbReference>
<evidence type="ECO:0000256" key="3">
    <source>
        <dbReference type="PROSITE-ProRule" id="PRU00192"/>
    </source>
</evidence>
<dbReference type="Pfam" id="PF00018">
    <property type="entry name" value="SH3_1"/>
    <property type="match status" value="2"/>
</dbReference>
<evidence type="ECO:0000256" key="2">
    <source>
        <dbReference type="ARBA" id="ARBA00022737"/>
    </source>
</evidence>
<dbReference type="GO" id="GO:0035091">
    <property type="term" value="F:phosphatidylinositol binding"/>
    <property type="evidence" value="ECO:0007669"/>
    <property type="project" value="InterPro"/>
</dbReference>
<feature type="compositionally biased region" description="Polar residues" evidence="4">
    <location>
        <begin position="453"/>
        <end position="465"/>
    </location>
</feature>
<dbReference type="CDD" id="cd11879">
    <property type="entry name" value="SH3_Bem1p_2"/>
    <property type="match status" value="1"/>
</dbReference>
<feature type="compositionally biased region" description="Pro residues" evidence="4">
    <location>
        <begin position="467"/>
        <end position="479"/>
    </location>
</feature>
<dbReference type="InterPro" id="IPR036028">
    <property type="entry name" value="SH3-like_dom_sf"/>
</dbReference>
<dbReference type="PROSITE" id="PS50195">
    <property type="entry name" value="PX"/>
    <property type="match status" value="1"/>
</dbReference>
<protein>
    <submittedName>
        <fullName evidence="8">Protein kinase activator Bem1, putative</fullName>
    </submittedName>
</protein>
<dbReference type="GO" id="GO:0030674">
    <property type="term" value="F:protein-macromolecule adaptor activity"/>
    <property type="evidence" value="ECO:0007669"/>
    <property type="project" value="TreeGrafter"/>
</dbReference>
<dbReference type="FunFam" id="3.30.1520.10:FF:000041">
    <property type="entry name" value="Protein kinase activator Bem1"/>
    <property type="match status" value="1"/>
</dbReference>
<dbReference type="Pfam" id="PF00787">
    <property type="entry name" value="PX"/>
    <property type="match status" value="1"/>
</dbReference>
<dbReference type="GO" id="GO:0000747">
    <property type="term" value="P:conjugation with cellular fusion"/>
    <property type="evidence" value="ECO:0007669"/>
    <property type="project" value="TreeGrafter"/>
</dbReference>
<dbReference type="Gene3D" id="3.30.1520.10">
    <property type="entry name" value="Phox-like domain"/>
    <property type="match status" value="1"/>
</dbReference>
<dbReference type="GO" id="GO:0043332">
    <property type="term" value="C:mating projection tip"/>
    <property type="evidence" value="ECO:0007669"/>
    <property type="project" value="TreeGrafter"/>
</dbReference>
<feature type="compositionally biased region" description="Polar residues" evidence="4">
    <location>
        <begin position="480"/>
        <end position="492"/>
    </location>
</feature>
<dbReference type="InterPro" id="IPR035549">
    <property type="entry name" value="Bem1/Scd2_SH3_2"/>
</dbReference>
<dbReference type="PRINTS" id="PR00452">
    <property type="entry name" value="SH3DOMAIN"/>
</dbReference>
<dbReference type="PANTHER" id="PTHR15706:SF2">
    <property type="entry name" value="SH3 AND PX DOMAIN-CONTAINING PROTEIN 2A"/>
    <property type="match status" value="1"/>
</dbReference>
<dbReference type="SMART" id="SM00326">
    <property type="entry name" value="SH3"/>
    <property type="match status" value="2"/>
</dbReference>
<dbReference type="CDD" id="cd06890">
    <property type="entry name" value="PX_Bem1p"/>
    <property type="match status" value="1"/>
</dbReference>
<keyword evidence="1 3" id="KW-0728">SH3 domain</keyword>
<feature type="region of interest" description="Disordered" evidence="4">
    <location>
        <begin position="425"/>
        <end position="492"/>
    </location>
</feature>
<evidence type="ECO:0000256" key="1">
    <source>
        <dbReference type="ARBA" id="ARBA00022443"/>
    </source>
</evidence>
<feature type="domain" description="SH3" evidence="5">
    <location>
        <begin position="31"/>
        <end position="96"/>
    </location>
</feature>
<dbReference type="RefSeq" id="XP_065955691.1">
    <property type="nucleotide sequence ID" value="XM_066100291.1"/>
</dbReference>
<dbReference type="FunFam" id="2.30.30.40:FF:000093">
    <property type="entry name" value="Protein kinase activator Bem1"/>
    <property type="match status" value="1"/>
</dbReference>
<dbReference type="InterPro" id="IPR000270">
    <property type="entry name" value="PB1_dom"/>
</dbReference>
<organism evidence="8 9">
    <name type="scientific">Penicillium digitatum</name>
    <name type="common">Green mold</name>
    <dbReference type="NCBI Taxonomy" id="36651"/>
    <lineage>
        <taxon>Eukaryota</taxon>
        <taxon>Fungi</taxon>
        <taxon>Dikarya</taxon>
        <taxon>Ascomycota</taxon>
        <taxon>Pezizomycotina</taxon>
        <taxon>Eurotiomycetes</taxon>
        <taxon>Eurotiomycetidae</taxon>
        <taxon>Eurotiales</taxon>
        <taxon>Aspergillaceae</taxon>
        <taxon>Penicillium</taxon>
    </lineage>
</organism>
<dbReference type="FunFam" id="3.10.20.90:FF:000250">
    <property type="entry name" value="Protein kinase activator Bem1"/>
    <property type="match status" value="1"/>
</dbReference>
<dbReference type="GO" id="GO:0051130">
    <property type="term" value="P:positive regulation of cellular component organization"/>
    <property type="evidence" value="ECO:0007669"/>
    <property type="project" value="UniProtKB-ARBA"/>
</dbReference>
<dbReference type="Proteomes" id="UP000595662">
    <property type="component" value="Chromosome 1"/>
</dbReference>
<feature type="domain" description="PB1" evidence="7">
    <location>
        <begin position="497"/>
        <end position="572"/>
    </location>
</feature>
<proteinExistence type="predicted"/>
<dbReference type="FunFam" id="2.30.30.40:FF:000184">
    <property type="entry name" value="Protein kinase activator Bem1"/>
    <property type="match status" value="1"/>
</dbReference>
<accession>A0A7T7BHG6</accession>
<dbReference type="GO" id="GO:0005938">
    <property type="term" value="C:cell cortex"/>
    <property type="evidence" value="ECO:0007669"/>
    <property type="project" value="UniProtKB-ARBA"/>
</dbReference>
<reference evidence="8 9" key="1">
    <citation type="submission" date="2020-08" db="EMBL/GenBank/DDBJ databases">
        <title>The completed genome sequence of the pathogenic ascomycete fungus Penicillium digitatum.</title>
        <authorList>
            <person name="Wang M."/>
        </authorList>
    </citation>
    <scope>NUCLEOTIDE SEQUENCE [LARGE SCALE GENOMIC DNA]</scope>
    <source>
        <strain evidence="8 9">PdW03</strain>
    </source>
</reference>
<feature type="domain" description="SH3" evidence="5">
    <location>
        <begin position="142"/>
        <end position="204"/>
    </location>
</feature>
<evidence type="ECO:0000256" key="4">
    <source>
        <dbReference type="SAM" id="MobiDB-lite"/>
    </source>
</evidence>
<dbReference type="CDD" id="cd11878">
    <property type="entry name" value="SH3_Bem1p_1"/>
    <property type="match status" value="1"/>
</dbReference>
<dbReference type="Gene3D" id="3.10.20.90">
    <property type="entry name" value="Phosphatidylinositol 3-kinase Catalytic Subunit, Chain A, domain 1"/>
    <property type="match status" value="1"/>
</dbReference>